<protein>
    <submittedName>
        <fullName evidence="1">Uncharacterized protein</fullName>
    </submittedName>
</protein>
<gene>
    <name evidence="1" type="ORF">PAALTS15_20353</name>
</gene>
<evidence type="ECO:0000313" key="1">
    <source>
        <dbReference type="EMBL" id="EPY05285.1"/>
    </source>
</evidence>
<sequence>MYPVYNIAEVNQKLNVSGRPFGVHLFNMARSLSVDLDRRNLSQSIKDACYQQGLSAAAVGQYRSSDRPWQLLHMKNIESDTSKLQEGYSEFYVLNSTDDNTLHVYGRVLMIIRTERIMSWKMCGSLCRRRS</sequence>
<comment type="caution">
    <text evidence="1">The sequence shown here is derived from an EMBL/GenBank/DDBJ whole genome shotgun (WGS) entry which is preliminary data.</text>
</comment>
<dbReference type="AlphaFoldDB" id="S9U466"/>
<evidence type="ECO:0000313" key="2">
    <source>
        <dbReference type="Proteomes" id="UP000015344"/>
    </source>
</evidence>
<reference evidence="1 2" key="1">
    <citation type="submission" date="2013-05" db="EMBL/GenBank/DDBJ databases">
        <authorList>
            <person name="Strain E.A."/>
            <person name="Brown E."/>
            <person name="Allard M.W."/>
            <person name="Luo Y.L."/>
        </authorList>
    </citation>
    <scope>NUCLEOTIDE SEQUENCE [LARGE SCALE GENOMIC DNA]</scope>
    <source>
        <strain evidence="1 2">TS-15</strain>
    </source>
</reference>
<organism evidence="1 2">
    <name type="scientific">Paenibacillus alvei TS-15</name>
    <dbReference type="NCBI Taxonomy" id="1117108"/>
    <lineage>
        <taxon>Bacteria</taxon>
        <taxon>Bacillati</taxon>
        <taxon>Bacillota</taxon>
        <taxon>Bacilli</taxon>
        <taxon>Bacillales</taxon>
        <taxon>Paenibacillaceae</taxon>
        <taxon>Paenibacillus</taxon>
    </lineage>
</organism>
<proteinExistence type="predicted"/>
<dbReference type="EMBL" id="ATMT01000067">
    <property type="protein sequence ID" value="EPY05285.1"/>
    <property type="molecule type" value="Genomic_DNA"/>
</dbReference>
<name>S9U466_PAEAL</name>
<dbReference type="PATRIC" id="fig|1117108.3.peg.4197"/>
<dbReference type="Proteomes" id="UP000015344">
    <property type="component" value="Unassembled WGS sequence"/>
</dbReference>
<dbReference type="RefSeq" id="WP_021261317.1">
    <property type="nucleotide sequence ID" value="NZ_ATMT01000067.1"/>
</dbReference>
<accession>S9U466</accession>